<dbReference type="SUPFAM" id="SSF56931">
    <property type="entry name" value="Outer membrane phospholipase A (OMPLA)"/>
    <property type="match status" value="1"/>
</dbReference>
<comment type="function">
    <text evidence="20">Hydrolysis of phosphatidylcholine with phospholipase A2 (EC 3.1.1.4) and phospholipase A1 (EC 3.1.1.32) activities.</text>
</comment>
<evidence type="ECO:0000256" key="20">
    <source>
        <dbReference type="RuleBase" id="RU366027"/>
    </source>
</evidence>
<keyword evidence="9" id="KW-0812">Transmembrane</keyword>
<dbReference type="CDD" id="cd00541">
    <property type="entry name" value="OMPLA"/>
    <property type="match status" value="1"/>
</dbReference>
<keyword evidence="17 20" id="KW-0998">Cell outer membrane</keyword>
<dbReference type="PANTHER" id="PTHR40457">
    <property type="entry name" value="PHOSPHOLIPASE A1"/>
    <property type="match status" value="1"/>
</dbReference>
<dbReference type="GO" id="GO:0009279">
    <property type="term" value="C:cell outer membrane"/>
    <property type="evidence" value="ECO:0007669"/>
    <property type="project" value="UniProtKB-SubCell"/>
</dbReference>
<evidence type="ECO:0000256" key="12">
    <source>
        <dbReference type="ARBA" id="ARBA00022801"/>
    </source>
</evidence>
<dbReference type="GO" id="GO:0005509">
    <property type="term" value="F:calcium ion binding"/>
    <property type="evidence" value="ECO:0007669"/>
    <property type="project" value="TreeGrafter"/>
</dbReference>
<comment type="subcellular location">
    <subcellularLocation>
        <location evidence="20">Cell outer membrane</location>
        <topology evidence="20">Multi-pass membrane protein</topology>
    </subcellularLocation>
    <text evidence="20">One of the very few enzymes located there.</text>
</comment>
<keyword evidence="15 20" id="KW-0443">Lipid metabolism</keyword>
<evidence type="ECO:0000256" key="7">
    <source>
        <dbReference type="ARBA" id="ARBA00021726"/>
    </source>
</evidence>
<evidence type="ECO:0000256" key="1">
    <source>
        <dbReference type="ARBA" id="ARBA00000111"/>
    </source>
</evidence>
<dbReference type="Gene3D" id="2.40.230.10">
    <property type="entry name" value="Phospholipase A1"/>
    <property type="match status" value="1"/>
</dbReference>
<proteinExistence type="inferred from homology"/>
<feature type="binding site" description="in dimeric form" evidence="19">
    <location>
        <position position="247"/>
    </location>
    <ligand>
        <name>Ca(2+)</name>
        <dbReference type="ChEBI" id="CHEBI:29108"/>
        <label>1</label>
    </ligand>
</feature>
<comment type="similarity">
    <text evidence="3 20">Belongs to the phospholipase A1 family.</text>
</comment>
<evidence type="ECO:0000256" key="11">
    <source>
        <dbReference type="ARBA" id="ARBA00022729"/>
    </source>
</evidence>
<comment type="catalytic activity">
    <reaction evidence="2 20">
        <text>a 1,2-diacyl-sn-glycero-3-phosphocholine + H2O = a 1-acyl-sn-glycero-3-phosphocholine + a fatty acid + H(+)</text>
        <dbReference type="Rhea" id="RHEA:15801"/>
        <dbReference type="ChEBI" id="CHEBI:15377"/>
        <dbReference type="ChEBI" id="CHEBI:15378"/>
        <dbReference type="ChEBI" id="CHEBI:28868"/>
        <dbReference type="ChEBI" id="CHEBI:57643"/>
        <dbReference type="ChEBI" id="CHEBI:58168"/>
        <dbReference type="EC" id="3.1.1.4"/>
    </reaction>
</comment>
<name>A0AAU8BMX2_9VIBR</name>
<dbReference type="RefSeq" id="WP_353498895.1">
    <property type="nucleotide sequence ID" value="NZ_CP115921.1"/>
</dbReference>
<dbReference type="PRINTS" id="PR01486">
    <property type="entry name" value="PHPHLIPASEA1"/>
</dbReference>
<evidence type="ECO:0000256" key="4">
    <source>
        <dbReference type="ARBA" id="ARBA00011702"/>
    </source>
</evidence>
<feature type="binding site" description="in dimeric form" evidence="19">
    <location>
        <position position="160"/>
    </location>
    <ligand>
        <name>Ca(2+)</name>
        <dbReference type="ChEBI" id="CHEBI:29108"/>
        <label>1</label>
    </ligand>
</feature>
<evidence type="ECO:0000256" key="6">
    <source>
        <dbReference type="ARBA" id="ARBA00013278"/>
    </source>
</evidence>
<evidence type="ECO:0000256" key="14">
    <source>
        <dbReference type="ARBA" id="ARBA00022963"/>
    </source>
</evidence>
<organism evidence="21">
    <name type="scientific">Vibrio chaetopteri</name>
    <dbReference type="NCBI Taxonomy" id="3016528"/>
    <lineage>
        <taxon>Bacteria</taxon>
        <taxon>Pseudomonadati</taxon>
        <taxon>Pseudomonadota</taxon>
        <taxon>Gammaproteobacteria</taxon>
        <taxon>Vibrionales</taxon>
        <taxon>Vibrionaceae</taxon>
        <taxon>Vibrio</taxon>
    </lineage>
</organism>
<evidence type="ECO:0000256" key="8">
    <source>
        <dbReference type="ARBA" id="ARBA00022452"/>
    </source>
</evidence>
<dbReference type="PANTHER" id="PTHR40457:SF1">
    <property type="entry name" value="PHOSPHOLIPASE A1"/>
    <property type="match status" value="1"/>
</dbReference>
<reference evidence="21" key="1">
    <citation type="submission" date="2023-01" db="EMBL/GenBank/DDBJ databases">
        <title>Vibrio sp. CB1-14 genome sequencing.</title>
        <authorList>
            <person name="Otstavnykh N."/>
            <person name="Isaeva M."/>
            <person name="Meleshko D."/>
        </authorList>
    </citation>
    <scope>NUCLEOTIDE SEQUENCE</scope>
    <source>
        <strain evidence="21">CB1-14</strain>
    </source>
</reference>
<evidence type="ECO:0000313" key="21">
    <source>
        <dbReference type="EMBL" id="XCD17716.1"/>
    </source>
</evidence>
<evidence type="ECO:0000256" key="17">
    <source>
        <dbReference type="ARBA" id="ARBA00023237"/>
    </source>
</evidence>
<dbReference type="InterPro" id="IPR036541">
    <property type="entry name" value="PLipase_A1_sf"/>
</dbReference>
<evidence type="ECO:0000256" key="19">
    <source>
        <dbReference type="PIRSR" id="PIRSR603187-2"/>
    </source>
</evidence>
<dbReference type="GO" id="GO:0008970">
    <property type="term" value="F:phospholipase A1 activity"/>
    <property type="evidence" value="ECO:0007669"/>
    <property type="project" value="UniProtKB-EC"/>
</dbReference>
<evidence type="ECO:0000256" key="9">
    <source>
        <dbReference type="ARBA" id="ARBA00022692"/>
    </source>
</evidence>
<evidence type="ECO:0000256" key="10">
    <source>
        <dbReference type="ARBA" id="ARBA00022723"/>
    </source>
</evidence>
<comment type="subunit">
    <text evidence="4 20">Homodimer; dimerization is reversible, and the dimeric form is the active one.</text>
</comment>
<feature type="binding site" description="in dimeric form" evidence="19">
    <location>
        <position position="200"/>
    </location>
    <ligand>
        <name>Ca(2+)</name>
        <dbReference type="ChEBI" id="CHEBI:29108"/>
        <label>1</label>
    </ligand>
</feature>
<feature type="active site" description="Nucleophile" evidence="18">
    <location>
        <position position="197"/>
    </location>
</feature>
<protein>
    <recommendedName>
        <fullName evidence="7 20">Phospholipase A1</fullName>
        <ecNumber evidence="5 20">3.1.1.32</ecNumber>
        <ecNumber evidence="6 20">3.1.1.4</ecNumber>
    </recommendedName>
    <alternativeName>
        <fullName evidence="20">Phosphatidylcholine 1-acylhydrolase</fullName>
    </alternativeName>
</protein>
<evidence type="ECO:0000256" key="2">
    <source>
        <dbReference type="ARBA" id="ARBA00001604"/>
    </source>
</evidence>
<keyword evidence="11" id="KW-0732">Signal</keyword>
<keyword evidence="13 19" id="KW-0106">Calcium</keyword>
<dbReference type="InterPro" id="IPR003187">
    <property type="entry name" value="PLipase_A1"/>
</dbReference>
<evidence type="ECO:0000256" key="18">
    <source>
        <dbReference type="PIRSR" id="PIRSR603187-1"/>
    </source>
</evidence>
<dbReference type="AlphaFoldDB" id="A0AAU8BMX2"/>
<keyword evidence="16" id="KW-0472">Membrane</keyword>
<evidence type="ECO:0000256" key="16">
    <source>
        <dbReference type="ARBA" id="ARBA00023136"/>
    </source>
</evidence>
<keyword evidence="10 19" id="KW-0479">Metal-binding</keyword>
<keyword evidence="8" id="KW-1134">Transmembrane beta strand</keyword>
<feature type="active site" description="Proton acceptor" evidence="18">
    <location>
        <position position="195"/>
    </location>
</feature>
<dbReference type="KEGG" id="vck:PG915_20700"/>
<gene>
    <name evidence="21" type="ORF">PG915_20700</name>
</gene>
<evidence type="ECO:0000256" key="15">
    <source>
        <dbReference type="ARBA" id="ARBA00023098"/>
    </source>
</evidence>
<dbReference type="GO" id="GO:0004623">
    <property type="term" value="F:phospholipase A2 activity"/>
    <property type="evidence" value="ECO:0007669"/>
    <property type="project" value="UniProtKB-EC"/>
</dbReference>
<dbReference type="EMBL" id="CP115921">
    <property type="protein sequence ID" value="XCD17716.1"/>
    <property type="molecule type" value="Genomic_DNA"/>
</dbReference>
<dbReference type="GO" id="GO:0016042">
    <property type="term" value="P:lipid catabolic process"/>
    <property type="evidence" value="ECO:0007669"/>
    <property type="project" value="UniProtKB-KW"/>
</dbReference>
<sequence length="332" mass="37387">MKRTLITLFALSLANNAHGGKTADCQLERFHLLDDDTTLGEVRRYCNETGSTPSIAAPNKSQSGAISQRLNQEREAESGAFVLTPHRMNYILPVYTTSSLTPLENQSSSEVYQGLKTVETQFQISLKFPLTFDSLFVPGDKIYGAFTLEAWWQVYAKDISSPFRETNYRPEVFYAMPLDWHPLGGNTGMMVGIEHQSNGRAGVQSRSWNRIYLNLAYERDRVVAYIRPWYRLPEDPKADINDARGDDNPDIEDYVGHGEIGLGYDLDKYKVSIFGRGNVKTGKGAMTLNVTTPLYGKLRGYIKVFHGYGDSLIDYNHIQTRLGIGVTLNDLF</sequence>
<dbReference type="EC" id="3.1.1.32" evidence="5 20"/>
<keyword evidence="14 20" id="KW-0442">Lipid degradation</keyword>
<evidence type="ECO:0000256" key="13">
    <source>
        <dbReference type="ARBA" id="ARBA00022837"/>
    </source>
</evidence>
<feature type="binding site" description="in dimeric form" evidence="19">
    <location>
        <position position="205"/>
    </location>
    <ligand>
        <name>Ca(2+)</name>
        <dbReference type="ChEBI" id="CHEBI:29108"/>
        <label>1</label>
    </ligand>
</feature>
<dbReference type="Pfam" id="PF02253">
    <property type="entry name" value="PLA1"/>
    <property type="match status" value="1"/>
</dbReference>
<accession>A0AAU8BMX2</accession>
<comment type="catalytic activity">
    <reaction evidence="1 20">
        <text>a 1,2-diacyl-sn-glycero-3-phosphocholine + H2O = a 2-acyl-sn-glycero-3-phosphocholine + a fatty acid + H(+)</text>
        <dbReference type="Rhea" id="RHEA:18689"/>
        <dbReference type="ChEBI" id="CHEBI:15377"/>
        <dbReference type="ChEBI" id="CHEBI:15378"/>
        <dbReference type="ChEBI" id="CHEBI:28868"/>
        <dbReference type="ChEBI" id="CHEBI:57643"/>
        <dbReference type="ChEBI" id="CHEBI:57875"/>
        <dbReference type="EC" id="3.1.1.32"/>
    </reaction>
</comment>
<evidence type="ECO:0000256" key="3">
    <source>
        <dbReference type="ARBA" id="ARBA00010525"/>
    </source>
</evidence>
<dbReference type="EC" id="3.1.1.4" evidence="6 20"/>
<evidence type="ECO:0000256" key="5">
    <source>
        <dbReference type="ARBA" id="ARBA00013179"/>
    </source>
</evidence>
<comment type="cofactor">
    <cofactor evidence="20">
        <name>Ca(2+)</name>
        <dbReference type="ChEBI" id="CHEBI:29108"/>
    </cofactor>
    <text evidence="20">Binds 1 Ca(2+) ion per monomer. In the dimeric form the Ca(2+) is bound by different amino acids with binding of each Ca(2+) shared with ligands coming from each monomer. The Ca(2+) ion may have a role in catalysis.</text>
</comment>
<keyword evidence="12 20" id="KW-0378">Hydrolase</keyword>